<keyword evidence="3" id="KW-1185">Reference proteome</keyword>
<proteinExistence type="predicted"/>
<name>A0A811NUF3_9POAL</name>
<gene>
    <name evidence="2" type="ORF">NCGR_LOCUS18428</name>
</gene>
<sequence>MTQSSFRVDDARGLDSMSIDRRMQLSCGLREAREDGVRKRGGAGDGREGEEEEVGEAQRGGGEVRRRAWHWSAWEADLHARRRERSVGGTRRPHGSLAQHGRFKL</sequence>
<protein>
    <submittedName>
        <fullName evidence="2">Uncharacterized protein</fullName>
    </submittedName>
</protein>
<feature type="region of interest" description="Disordered" evidence="1">
    <location>
        <begin position="32"/>
        <end position="62"/>
    </location>
</feature>
<evidence type="ECO:0000313" key="3">
    <source>
        <dbReference type="Proteomes" id="UP000604825"/>
    </source>
</evidence>
<organism evidence="2 3">
    <name type="scientific">Miscanthus lutarioriparius</name>
    <dbReference type="NCBI Taxonomy" id="422564"/>
    <lineage>
        <taxon>Eukaryota</taxon>
        <taxon>Viridiplantae</taxon>
        <taxon>Streptophyta</taxon>
        <taxon>Embryophyta</taxon>
        <taxon>Tracheophyta</taxon>
        <taxon>Spermatophyta</taxon>
        <taxon>Magnoliopsida</taxon>
        <taxon>Liliopsida</taxon>
        <taxon>Poales</taxon>
        <taxon>Poaceae</taxon>
        <taxon>PACMAD clade</taxon>
        <taxon>Panicoideae</taxon>
        <taxon>Andropogonodae</taxon>
        <taxon>Andropogoneae</taxon>
        <taxon>Saccharinae</taxon>
        <taxon>Miscanthus</taxon>
    </lineage>
</organism>
<dbReference type="AlphaFoldDB" id="A0A811NUF3"/>
<dbReference type="EMBL" id="CAJGYO010000004">
    <property type="protein sequence ID" value="CAD6226665.1"/>
    <property type="molecule type" value="Genomic_DNA"/>
</dbReference>
<accession>A0A811NUF3</accession>
<comment type="caution">
    <text evidence="2">The sequence shown here is derived from an EMBL/GenBank/DDBJ whole genome shotgun (WGS) entry which is preliminary data.</text>
</comment>
<dbReference type="Proteomes" id="UP000604825">
    <property type="component" value="Unassembled WGS sequence"/>
</dbReference>
<feature type="region of interest" description="Disordered" evidence="1">
    <location>
        <begin position="80"/>
        <end position="105"/>
    </location>
</feature>
<evidence type="ECO:0000256" key="1">
    <source>
        <dbReference type="SAM" id="MobiDB-lite"/>
    </source>
</evidence>
<evidence type="ECO:0000313" key="2">
    <source>
        <dbReference type="EMBL" id="CAD6226665.1"/>
    </source>
</evidence>
<reference evidence="2" key="1">
    <citation type="submission" date="2020-10" db="EMBL/GenBank/DDBJ databases">
        <authorList>
            <person name="Han B."/>
            <person name="Lu T."/>
            <person name="Zhao Q."/>
            <person name="Huang X."/>
            <person name="Zhao Y."/>
        </authorList>
    </citation>
    <scope>NUCLEOTIDE SEQUENCE</scope>
</reference>